<dbReference type="PROSITE" id="PS00028">
    <property type="entry name" value="ZINC_FINGER_C2H2_1"/>
    <property type="match status" value="2"/>
</dbReference>
<dbReference type="SMART" id="SM00355">
    <property type="entry name" value="ZnF_C2H2"/>
    <property type="match status" value="2"/>
</dbReference>
<name>A0A8X7X3F0_POLSE</name>
<keyword evidence="9" id="KW-0539">Nucleus</keyword>
<dbReference type="FunFam" id="3.30.160.60:FF:000114">
    <property type="entry name" value="Zinc finger and BTB domain-containing protein 18"/>
    <property type="match status" value="1"/>
</dbReference>
<feature type="compositionally biased region" description="Acidic residues" evidence="11">
    <location>
        <begin position="371"/>
        <end position="388"/>
    </location>
</feature>
<dbReference type="InterPro" id="IPR000210">
    <property type="entry name" value="BTB/POZ_dom"/>
</dbReference>
<evidence type="ECO:0000256" key="10">
    <source>
        <dbReference type="PROSITE-ProRule" id="PRU00042"/>
    </source>
</evidence>
<gene>
    <name evidence="14" type="primary">Zbtb3</name>
    <name evidence="14" type="ORF">GTO96_0021218</name>
</gene>
<feature type="region of interest" description="Disordered" evidence="11">
    <location>
        <begin position="363"/>
        <end position="393"/>
    </location>
</feature>
<dbReference type="Gene3D" id="3.30.710.10">
    <property type="entry name" value="Potassium Channel Kv1.1, Chain A"/>
    <property type="match status" value="1"/>
</dbReference>
<organism evidence="14 15">
    <name type="scientific">Polypterus senegalus</name>
    <name type="common">Senegal bichir</name>
    <dbReference type="NCBI Taxonomy" id="55291"/>
    <lineage>
        <taxon>Eukaryota</taxon>
        <taxon>Metazoa</taxon>
        <taxon>Chordata</taxon>
        <taxon>Craniata</taxon>
        <taxon>Vertebrata</taxon>
        <taxon>Euteleostomi</taxon>
        <taxon>Actinopterygii</taxon>
        <taxon>Polypteriformes</taxon>
        <taxon>Polypteridae</taxon>
        <taxon>Polypterus</taxon>
    </lineage>
</organism>
<feature type="compositionally biased region" description="Polar residues" evidence="11">
    <location>
        <begin position="313"/>
        <end position="337"/>
    </location>
</feature>
<dbReference type="GO" id="GO:0000981">
    <property type="term" value="F:DNA-binding transcription factor activity, RNA polymerase II-specific"/>
    <property type="evidence" value="ECO:0007669"/>
    <property type="project" value="TreeGrafter"/>
</dbReference>
<dbReference type="FunFam" id="3.30.160.60:FF:000892">
    <property type="entry name" value="zinc finger and BTB domain-containing protein 3"/>
    <property type="match status" value="1"/>
</dbReference>
<protein>
    <submittedName>
        <fullName evidence="14">ZBTB3 protein</fullName>
    </submittedName>
</protein>
<dbReference type="FunFam" id="3.30.710.10:FF:000021">
    <property type="entry name" value="Zinc finger and BTB domain-containing protein 18"/>
    <property type="match status" value="1"/>
</dbReference>
<evidence type="ECO:0000313" key="14">
    <source>
        <dbReference type="EMBL" id="KAG2460434.1"/>
    </source>
</evidence>
<evidence type="ECO:0000256" key="9">
    <source>
        <dbReference type="ARBA" id="ARBA00023242"/>
    </source>
</evidence>
<evidence type="ECO:0000256" key="11">
    <source>
        <dbReference type="SAM" id="MobiDB-lite"/>
    </source>
</evidence>
<dbReference type="RefSeq" id="XP_039616643.1">
    <property type="nucleotide sequence ID" value="XM_039760709.1"/>
</dbReference>
<dbReference type="Pfam" id="PF00651">
    <property type="entry name" value="BTB"/>
    <property type="match status" value="1"/>
</dbReference>
<dbReference type="SMART" id="SM00225">
    <property type="entry name" value="BTB"/>
    <property type="match status" value="1"/>
</dbReference>
<keyword evidence="4 10" id="KW-0863">Zinc-finger</keyword>
<dbReference type="RefSeq" id="XP_039616644.1">
    <property type="nucleotide sequence ID" value="XM_039760710.1"/>
</dbReference>
<keyword evidence="15" id="KW-1185">Reference proteome</keyword>
<feature type="domain" description="BTB" evidence="12">
    <location>
        <begin position="24"/>
        <end position="91"/>
    </location>
</feature>
<dbReference type="InterPro" id="IPR036236">
    <property type="entry name" value="Znf_C2H2_sf"/>
</dbReference>
<dbReference type="SUPFAM" id="SSF57667">
    <property type="entry name" value="beta-beta-alpha zinc fingers"/>
    <property type="match status" value="1"/>
</dbReference>
<dbReference type="AlphaFoldDB" id="A0A8X7X3F0"/>
<dbReference type="PANTHER" id="PTHR24394:SF19">
    <property type="entry name" value="ZINC FINGER AND BTB DOMAIN-CONTAINING PROTEIN 3"/>
    <property type="match status" value="1"/>
</dbReference>
<dbReference type="EMBL" id="JAATIS010005064">
    <property type="protein sequence ID" value="KAG2460434.1"/>
    <property type="molecule type" value="Genomic_DNA"/>
</dbReference>
<comment type="subcellular location">
    <subcellularLocation>
        <location evidence="1">Nucleus</location>
    </subcellularLocation>
</comment>
<feature type="domain" description="C2H2-type" evidence="13">
    <location>
        <begin position="573"/>
        <end position="601"/>
    </location>
</feature>
<dbReference type="PROSITE" id="PS50097">
    <property type="entry name" value="BTB"/>
    <property type="match status" value="1"/>
</dbReference>
<dbReference type="Pfam" id="PF00096">
    <property type="entry name" value="zf-C2H2"/>
    <property type="match status" value="1"/>
</dbReference>
<dbReference type="PROSITE" id="PS50157">
    <property type="entry name" value="ZINC_FINGER_C2H2_2"/>
    <property type="match status" value="2"/>
</dbReference>
<keyword evidence="6" id="KW-0805">Transcription regulation</keyword>
<dbReference type="InterPro" id="IPR011333">
    <property type="entry name" value="SKP1/BTB/POZ_sf"/>
</dbReference>
<evidence type="ECO:0000313" key="15">
    <source>
        <dbReference type="Proteomes" id="UP000886611"/>
    </source>
</evidence>
<dbReference type="OrthoDB" id="6077919at2759"/>
<accession>A0A8X7X3F0</accession>
<evidence type="ECO:0000256" key="4">
    <source>
        <dbReference type="ARBA" id="ARBA00022771"/>
    </source>
</evidence>
<feature type="region of interest" description="Disordered" evidence="11">
    <location>
        <begin position="425"/>
        <end position="503"/>
    </location>
</feature>
<evidence type="ECO:0000256" key="1">
    <source>
        <dbReference type="ARBA" id="ARBA00004123"/>
    </source>
</evidence>
<feature type="non-terminal residue" evidence="14">
    <location>
        <position position="1"/>
    </location>
</feature>
<keyword evidence="2" id="KW-0479">Metal-binding</keyword>
<evidence type="ECO:0000256" key="7">
    <source>
        <dbReference type="ARBA" id="ARBA00023125"/>
    </source>
</evidence>
<reference evidence="14 15" key="1">
    <citation type="journal article" date="2021" name="Cell">
        <title>Tracing the genetic footprints of vertebrate landing in non-teleost ray-finned fishes.</title>
        <authorList>
            <person name="Bi X."/>
            <person name="Wang K."/>
            <person name="Yang L."/>
            <person name="Pan H."/>
            <person name="Jiang H."/>
            <person name="Wei Q."/>
            <person name="Fang M."/>
            <person name="Yu H."/>
            <person name="Zhu C."/>
            <person name="Cai Y."/>
            <person name="He Y."/>
            <person name="Gan X."/>
            <person name="Zeng H."/>
            <person name="Yu D."/>
            <person name="Zhu Y."/>
            <person name="Jiang H."/>
            <person name="Qiu Q."/>
            <person name="Yang H."/>
            <person name="Zhang Y.E."/>
            <person name="Wang W."/>
            <person name="Zhu M."/>
            <person name="He S."/>
            <person name="Zhang G."/>
        </authorList>
    </citation>
    <scope>NUCLEOTIDE SEQUENCE [LARGE SCALE GENOMIC DNA]</scope>
    <source>
        <strain evidence="14">Bchr_013</strain>
    </source>
</reference>
<evidence type="ECO:0000259" key="12">
    <source>
        <dbReference type="PROSITE" id="PS50097"/>
    </source>
</evidence>
<dbReference type="SUPFAM" id="SSF54695">
    <property type="entry name" value="POZ domain"/>
    <property type="match status" value="1"/>
</dbReference>
<dbReference type="GO" id="GO:0003677">
    <property type="term" value="F:DNA binding"/>
    <property type="evidence" value="ECO:0007669"/>
    <property type="project" value="UniProtKB-KW"/>
</dbReference>
<feature type="domain" description="C2H2-type" evidence="13">
    <location>
        <begin position="545"/>
        <end position="572"/>
    </location>
</feature>
<dbReference type="GO" id="GO:0008270">
    <property type="term" value="F:zinc ion binding"/>
    <property type="evidence" value="ECO:0007669"/>
    <property type="project" value="UniProtKB-KW"/>
</dbReference>
<dbReference type="GO" id="GO:0005634">
    <property type="term" value="C:nucleus"/>
    <property type="evidence" value="ECO:0007669"/>
    <property type="project" value="UniProtKB-SubCell"/>
</dbReference>
<dbReference type="Proteomes" id="UP000886611">
    <property type="component" value="Unassembled WGS sequence"/>
</dbReference>
<dbReference type="Gene3D" id="3.30.160.60">
    <property type="entry name" value="Classic Zinc Finger"/>
    <property type="match status" value="2"/>
</dbReference>
<feature type="region of interest" description="Disordered" evidence="11">
    <location>
        <begin position="300"/>
        <end position="337"/>
    </location>
</feature>
<evidence type="ECO:0000256" key="6">
    <source>
        <dbReference type="ARBA" id="ARBA00023015"/>
    </source>
</evidence>
<evidence type="ECO:0000259" key="13">
    <source>
        <dbReference type="PROSITE" id="PS50157"/>
    </source>
</evidence>
<dbReference type="PANTHER" id="PTHR24394">
    <property type="entry name" value="ZINC FINGER PROTEIN"/>
    <property type="match status" value="1"/>
</dbReference>
<evidence type="ECO:0000256" key="2">
    <source>
        <dbReference type="ARBA" id="ARBA00022723"/>
    </source>
</evidence>
<feature type="compositionally biased region" description="Polar residues" evidence="11">
    <location>
        <begin position="483"/>
        <end position="503"/>
    </location>
</feature>
<sequence length="613" mass="67457">MEFPNHSRQLLESLREQRQQGFLCDCTILVGSNKYLAHRAVLASCSTFFHMFYTEQLDKRDVVRINSEIVTPSAFGLLLDFMYDGKLLLTNTPAEDVLAAASYLHMNDIVRVCKRKLQGRGLAEADSTRKEDDSFVDREVVVVNGVGEGTHPCTPRLTDRKMPAVDGRVPVLEVNHCSEDEKEGRRILGPCEIKNSSARGLGSPVGTRELQVSGLSCSDMADTTQPGMDAVLPPARVQVLNEHPSCFPICASARSQTCAQPATPQAQTESTLASPCSSTEIVQHQQCIQNQAQASASLSPSSLSVSQIPPFPHSSQSVPSTTSIQHQHQCKSQDPSTFIQRGASIQQQRCPDHRPHLTVMALANDRLSEERLEEEEKEEDDEDEESIDSQERDMVKVKVEAIIISDEELEDMEESMESIFQGCRSEIGQSSGNGENLSLGGLDSGVGGDGGRSGVGNSEDSLTPQPSQPHHFLPHHHDPLSFSHSQTHASTITQSPTCGNSGTAAPSVSFPSLLSNSQQHILASSEQIYFHDIHDSLGSYVEDVPTCRTCGKTFSCAYTLRRHAIVHTRERPYECRYCYRSYTQSGDLYRHIRKVHSEGLPPKRGKIDNENGT</sequence>
<keyword evidence="8" id="KW-0804">Transcription</keyword>
<evidence type="ECO:0000256" key="8">
    <source>
        <dbReference type="ARBA" id="ARBA00023163"/>
    </source>
</evidence>
<dbReference type="InterPro" id="IPR013087">
    <property type="entry name" value="Znf_C2H2_type"/>
</dbReference>
<proteinExistence type="predicted"/>
<evidence type="ECO:0000256" key="5">
    <source>
        <dbReference type="ARBA" id="ARBA00022833"/>
    </source>
</evidence>
<feature type="compositionally biased region" description="Low complexity" evidence="11">
    <location>
        <begin position="428"/>
        <end position="441"/>
    </location>
</feature>
<keyword evidence="7" id="KW-0238">DNA-binding</keyword>
<feature type="compositionally biased region" description="Gly residues" evidence="11">
    <location>
        <begin position="442"/>
        <end position="454"/>
    </location>
</feature>
<dbReference type="GeneID" id="120533768"/>
<keyword evidence="5" id="KW-0862">Zinc</keyword>
<feature type="non-terminal residue" evidence="14">
    <location>
        <position position="613"/>
    </location>
</feature>
<evidence type="ECO:0000256" key="3">
    <source>
        <dbReference type="ARBA" id="ARBA00022737"/>
    </source>
</evidence>
<comment type="caution">
    <text evidence="14">The sequence shown here is derived from an EMBL/GenBank/DDBJ whole genome shotgun (WGS) entry which is preliminary data.</text>
</comment>
<keyword evidence="3" id="KW-0677">Repeat</keyword>